<organism evidence="1 2">
    <name type="scientific">Periplaneta americana</name>
    <name type="common">American cockroach</name>
    <name type="synonym">Blatta americana</name>
    <dbReference type="NCBI Taxonomy" id="6978"/>
    <lineage>
        <taxon>Eukaryota</taxon>
        <taxon>Metazoa</taxon>
        <taxon>Ecdysozoa</taxon>
        <taxon>Arthropoda</taxon>
        <taxon>Hexapoda</taxon>
        <taxon>Insecta</taxon>
        <taxon>Pterygota</taxon>
        <taxon>Neoptera</taxon>
        <taxon>Polyneoptera</taxon>
        <taxon>Dictyoptera</taxon>
        <taxon>Blattodea</taxon>
        <taxon>Blattoidea</taxon>
        <taxon>Blattidae</taxon>
        <taxon>Blattinae</taxon>
        <taxon>Periplaneta</taxon>
    </lineage>
</organism>
<gene>
    <name evidence="1" type="ORF">ANN_05205</name>
</gene>
<sequence>MHSCAVAHSKNPMVGRANEMFTIRAGRVGFIARELSCIKKHWIIDLVQPGMLPGCAVHLSIMFKVQMRKIATFRHERFTVTSFVGHGNKSSADRVDDSDVVFSEIINIRLTMIERLRNQTLNRIDVRQAFSVKQTKTSEHLKILHLTTNVYRRTASAGGGRTVPRAAQVGLVRYKTINGRLQSCDRACGTEVYISSSGIAEFAVITLPISHVQRRFYRLIEELGVTLTKPTKLRNLSYVLHCVTLIVFIRKYAC</sequence>
<evidence type="ECO:0000313" key="2">
    <source>
        <dbReference type="Proteomes" id="UP001148838"/>
    </source>
</evidence>
<dbReference type="EMBL" id="JAJSOF020000013">
    <property type="protein sequence ID" value="KAJ4443533.1"/>
    <property type="molecule type" value="Genomic_DNA"/>
</dbReference>
<protein>
    <submittedName>
        <fullName evidence="1">Uncharacterized protein</fullName>
    </submittedName>
</protein>
<accession>A0ABQ8TAH3</accession>
<proteinExistence type="predicted"/>
<name>A0ABQ8TAH3_PERAM</name>
<comment type="caution">
    <text evidence="1">The sequence shown here is derived from an EMBL/GenBank/DDBJ whole genome shotgun (WGS) entry which is preliminary data.</text>
</comment>
<evidence type="ECO:0000313" key="1">
    <source>
        <dbReference type="EMBL" id="KAJ4443533.1"/>
    </source>
</evidence>
<keyword evidence="2" id="KW-1185">Reference proteome</keyword>
<reference evidence="1 2" key="1">
    <citation type="journal article" date="2022" name="Allergy">
        <title>Genome assembly and annotation of Periplaneta americana reveal a comprehensive cockroach allergen profile.</title>
        <authorList>
            <person name="Wang L."/>
            <person name="Xiong Q."/>
            <person name="Saelim N."/>
            <person name="Wang L."/>
            <person name="Nong W."/>
            <person name="Wan A.T."/>
            <person name="Shi M."/>
            <person name="Liu X."/>
            <person name="Cao Q."/>
            <person name="Hui J.H.L."/>
            <person name="Sookrung N."/>
            <person name="Leung T.F."/>
            <person name="Tungtrongchitr A."/>
            <person name="Tsui S.K.W."/>
        </authorList>
    </citation>
    <scope>NUCLEOTIDE SEQUENCE [LARGE SCALE GENOMIC DNA]</scope>
    <source>
        <strain evidence="1">PWHHKU_190912</strain>
    </source>
</reference>
<dbReference type="Proteomes" id="UP001148838">
    <property type="component" value="Unassembled WGS sequence"/>
</dbReference>